<gene>
    <name evidence="5" type="ORF">NP511_10770</name>
</gene>
<dbReference type="RefSeq" id="WP_049965187.1">
    <property type="nucleotide sequence ID" value="NZ_CP101873.1"/>
</dbReference>
<evidence type="ECO:0000256" key="1">
    <source>
        <dbReference type="ARBA" id="ARBA00022723"/>
    </source>
</evidence>
<dbReference type="EMBL" id="CP101873">
    <property type="protein sequence ID" value="WMT10090.1"/>
    <property type="molecule type" value="Genomic_DNA"/>
</dbReference>
<dbReference type="GO" id="GO:0005507">
    <property type="term" value="F:copper ion binding"/>
    <property type="evidence" value="ECO:0007669"/>
    <property type="project" value="InterPro"/>
</dbReference>
<evidence type="ECO:0000256" key="2">
    <source>
        <dbReference type="ARBA" id="ARBA00023008"/>
    </source>
</evidence>
<feature type="region of interest" description="Disordered" evidence="3">
    <location>
        <begin position="1"/>
        <end position="104"/>
    </location>
</feature>
<dbReference type="PROSITE" id="PS51257">
    <property type="entry name" value="PROKAR_LIPOPROTEIN"/>
    <property type="match status" value="1"/>
</dbReference>
<protein>
    <submittedName>
        <fullName evidence="5">Plastocyanin/azurin family copper-binding protein</fullName>
    </submittedName>
</protein>
<dbReference type="GeneID" id="84214429"/>
<dbReference type="Gene3D" id="2.60.40.420">
    <property type="entry name" value="Cupredoxins - blue copper proteins"/>
    <property type="match status" value="1"/>
</dbReference>
<keyword evidence="6" id="KW-1185">Reference proteome</keyword>
<dbReference type="InterPro" id="IPR008972">
    <property type="entry name" value="Cupredoxin"/>
</dbReference>
<organism evidence="5 6">
    <name type="scientific">Natrinema thermotolerans</name>
    <dbReference type="NCBI Taxonomy" id="121872"/>
    <lineage>
        <taxon>Archaea</taxon>
        <taxon>Methanobacteriati</taxon>
        <taxon>Methanobacteriota</taxon>
        <taxon>Stenosarchaea group</taxon>
        <taxon>Halobacteria</taxon>
        <taxon>Halobacteriales</taxon>
        <taxon>Natrialbaceae</taxon>
        <taxon>Natrinema</taxon>
    </lineage>
</organism>
<dbReference type="GeneID" id="39862100"/>
<keyword evidence="2" id="KW-0186">Copper</keyword>
<dbReference type="GO" id="GO:0009055">
    <property type="term" value="F:electron transfer activity"/>
    <property type="evidence" value="ECO:0007669"/>
    <property type="project" value="InterPro"/>
</dbReference>
<feature type="domain" description="Blue (type 1) copper" evidence="4">
    <location>
        <begin position="135"/>
        <end position="209"/>
    </location>
</feature>
<evidence type="ECO:0000256" key="3">
    <source>
        <dbReference type="SAM" id="MobiDB-lite"/>
    </source>
</evidence>
<keyword evidence="1" id="KW-0479">Metal-binding</keyword>
<proteinExistence type="predicted"/>
<dbReference type="Pfam" id="PF00127">
    <property type="entry name" value="Copper-bind"/>
    <property type="match status" value="1"/>
</dbReference>
<dbReference type="SUPFAM" id="SSF49503">
    <property type="entry name" value="Cupredoxins"/>
    <property type="match status" value="1"/>
</dbReference>
<dbReference type="InterPro" id="IPR006311">
    <property type="entry name" value="TAT_signal"/>
</dbReference>
<dbReference type="PROSITE" id="PS51318">
    <property type="entry name" value="TAT"/>
    <property type="match status" value="1"/>
</dbReference>
<evidence type="ECO:0000313" key="5">
    <source>
        <dbReference type="EMBL" id="WMT10090.1"/>
    </source>
</evidence>
<evidence type="ECO:0000313" key="6">
    <source>
        <dbReference type="Proteomes" id="UP001224926"/>
    </source>
</evidence>
<feature type="compositionally biased region" description="Acidic residues" evidence="3">
    <location>
        <begin position="32"/>
        <end position="91"/>
    </location>
</feature>
<reference evidence="5 6" key="1">
    <citation type="submission" date="2022-07" db="EMBL/GenBank/DDBJ databases">
        <title>Two temperate virus in Haloterrigena jeotgali A29.</title>
        <authorList>
            <person name="Deng X."/>
        </authorList>
    </citation>
    <scope>NUCLEOTIDE SEQUENCE [LARGE SCALE GENOMIC DNA]</scope>
    <source>
        <strain evidence="5 6">A29</strain>
    </source>
</reference>
<dbReference type="InterPro" id="IPR000923">
    <property type="entry name" value="BlueCu_1"/>
</dbReference>
<accession>A0AAF0PFB4</accession>
<sequence>MENDSDRTRRGLLRSTGLAAVTGVLAGCLDESTTDDDPGGSTDDSDGDEPETGDETDGDDGSGADGSDGDAASDDADTDDADSETDPEDGGTEPTETDREYEIEPGTEILFGGETTEWVGLEPSAIDGVANPTLVLEAGEEYTIGWTDGDGAQHNIEIWDENEAVVDDLETELVVEPDEGQRLTVTASEEMAAYVCHPHYFTMQGTIRVRSDQ</sequence>
<evidence type="ECO:0000259" key="4">
    <source>
        <dbReference type="Pfam" id="PF00127"/>
    </source>
</evidence>
<name>A0AAF0PFB4_9EURY</name>
<dbReference type="AlphaFoldDB" id="A0AAF0PFB4"/>
<dbReference type="Proteomes" id="UP001224926">
    <property type="component" value="Chromosome"/>
</dbReference>